<dbReference type="SMART" id="SM00228">
    <property type="entry name" value="PDZ"/>
    <property type="match status" value="1"/>
</dbReference>
<dbReference type="InterPro" id="IPR004447">
    <property type="entry name" value="Peptidase_S41A"/>
</dbReference>
<dbReference type="InterPro" id="IPR041489">
    <property type="entry name" value="PDZ_6"/>
</dbReference>
<keyword evidence="3 8" id="KW-0378">Hydrolase</keyword>
<feature type="signal peptide" evidence="5">
    <location>
        <begin position="1"/>
        <end position="22"/>
    </location>
</feature>
<dbReference type="Pfam" id="PF17820">
    <property type="entry name" value="PDZ_6"/>
    <property type="match status" value="1"/>
</dbReference>
<dbReference type="PANTHER" id="PTHR32060">
    <property type="entry name" value="TAIL-SPECIFIC PROTEASE"/>
    <property type="match status" value="1"/>
</dbReference>
<dbReference type="CDD" id="cd07560">
    <property type="entry name" value="Peptidase_S41_CPP"/>
    <property type="match status" value="1"/>
</dbReference>
<feature type="chain" id="PRO_5026664502" evidence="5">
    <location>
        <begin position="23"/>
        <end position="528"/>
    </location>
</feature>
<dbReference type="AlphaFoldDB" id="A0A6J4LRS1"/>
<evidence type="ECO:0000256" key="5">
    <source>
        <dbReference type="SAM" id="SignalP"/>
    </source>
</evidence>
<dbReference type="InterPro" id="IPR036034">
    <property type="entry name" value="PDZ_sf"/>
</dbReference>
<gene>
    <name evidence="8" type="ORF">AVDCRST_MAG89-2570</name>
</gene>
<evidence type="ECO:0000259" key="7">
    <source>
        <dbReference type="SMART" id="SM00245"/>
    </source>
</evidence>
<evidence type="ECO:0000259" key="6">
    <source>
        <dbReference type="SMART" id="SM00228"/>
    </source>
</evidence>
<dbReference type="PANTHER" id="PTHR32060:SF30">
    <property type="entry name" value="CARBOXY-TERMINAL PROCESSING PROTEASE CTPA"/>
    <property type="match status" value="1"/>
</dbReference>
<evidence type="ECO:0000256" key="3">
    <source>
        <dbReference type="ARBA" id="ARBA00022801"/>
    </source>
</evidence>
<keyword evidence="5" id="KW-0732">Signal</keyword>
<evidence type="ECO:0000256" key="4">
    <source>
        <dbReference type="ARBA" id="ARBA00022825"/>
    </source>
</evidence>
<keyword evidence="2 8" id="KW-0645">Protease</keyword>
<dbReference type="InterPro" id="IPR029045">
    <property type="entry name" value="ClpP/crotonase-like_dom_sf"/>
</dbReference>
<dbReference type="Gene3D" id="2.30.42.10">
    <property type="match status" value="1"/>
</dbReference>
<reference evidence="8" key="1">
    <citation type="submission" date="2020-02" db="EMBL/GenBank/DDBJ databases">
        <authorList>
            <person name="Meier V. D."/>
        </authorList>
    </citation>
    <scope>NUCLEOTIDE SEQUENCE</scope>
    <source>
        <strain evidence="8">AVDCRST_MAG89</strain>
    </source>
</reference>
<dbReference type="Gene3D" id="3.30.750.44">
    <property type="match status" value="1"/>
</dbReference>
<organism evidence="8">
    <name type="scientific">uncultured Gemmatimonadota bacterium</name>
    <dbReference type="NCBI Taxonomy" id="203437"/>
    <lineage>
        <taxon>Bacteria</taxon>
        <taxon>Pseudomonadati</taxon>
        <taxon>Gemmatimonadota</taxon>
        <taxon>environmental samples</taxon>
    </lineage>
</organism>
<feature type="domain" description="PDZ" evidence="6">
    <location>
        <begin position="101"/>
        <end position="170"/>
    </location>
</feature>
<feature type="domain" description="Tail specific protease" evidence="7">
    <location>
        <begin position="175"/>
        <end position="363"/>
    </location>
</feature>
<evidence type="ECO:0000256" key="2">
    <source>
        <dbReference type="ARBA" id="ARBA00022670"/>
    </source>
</evidence>
<proteinExistence type="inferred from homology"/>
<dbReference type="SUPFAM" id="SSF52096">
    <property type="entry name" value="ClpP/crotonase"/>
    <property type="match status" value="1"/>
</dbReference>
<comment type="similarity">
    <text evidence="1">Belongs to the peptidase S41A family.</text>
</comment>
<dbReference type="GO" id="GO:0006508">
    <property type="term" value="P:proteolysis"/>
    <property type="evidence" value="ECO:0007669"/>
    <property type="project" value="UniProtKB-KW"/>
</dbReference>
<dbReference type="InterPro" id="IPR005151">
    <property type="entry name" value="Tail-specific_protease"/>
</dbReference>
<dbReference type="SUPFAM" id="SSF50156">
    <property type="entry name" value="PDZ domain-like"/>
    <property type="match status" value="1"/>
</dbReference>
<dbReference type="GO" id="GO:0030288">
    <property type="term" value="C:outer membrane-bounded periplasmic space"/>
    <property type="evidence" value="ECO:0007669"/>
    <property type="project" value="TreeGrafter"/>
</dbReference>
<dbReference type="GO" id="GO:0007165">
    <property type="term" value="P:signal transduction"/>
    <property type="evidence" value="ECO:0007669"/>
    <property type="project" value="TreeGrafter"/>
</dbReference>
<dbReference type="Gene3D" id="3.90.226.10">
    <property type="entry name" value="2-enoyl-CoA Hydratase, Chain A, domain 1"/>
    <property type="match status" value="1"/>
</dbReference>
<sequence length="528" mass="56697">MSARRLRAALALAAALLPAALAAQPTGATRARTTYDDLQMFSQVLNQIRVNHPDSVDTHRLFMAAIQGMVSATDPHSYVISAARLSPEKEQQLRAGRLHPVPVEFQYVGGMPVVVSVSPGTQAARQDILHGDVLVAVDGRPVLAESAMELDVFLAGARGSSVNLRFERERSDGTRVSLDRAVRRERGDDETALPVSEMLDAQTGYVRLTTFSNERAAEDLRAALGRLEGQGMQRLLLDLRGNGGGLVSEAAGIAGMFLPAGATVYVSEGRKAEVHDSVVVRRSLFRRERQYPIVVLVDEGTASASELVAGALQDHDRALVVGRPTFGKALLMQGFPLSDGSVMMLVIGHIKTPCGRVVQRQYREVRAADYHRMARAQRDTAGLPSCRTNGGRTVYGGGGIYPDVVLDEPESAPGWLSRLAEAAVHTRWIGGYLTENAGAFTTPAALAANPRLPAGALASFRAFAAQQGHTVPPGDEADRALERMLLRQIAGVRWGSAGYYRVDAALDPQIARAVAEFARAEQILGTGR</sequence>
<dbReference type="EMBL" id="CADCTV010000539">
    <property type="protein sequence ID" value="CAA9339996.1"/>
    <property type="molecule type" value="Genomic_DNA"/>
</dbReference>
<name>A0A6J4LRS1_9BACT</name>
<keyword evidence="4" id="KW-0720">Serine protease</keyword>
<dbReference type="InterPro" id="IPR001478">
    <property type="entry name" value="PDZ"/>
</dbReference>
<dbReference type="EC" id="3.4.21.102" evidence="8"/>
<protein>
    <submittedName>
        <fullName evidence="8">Carboxyl-terminal protease</fullName>
        <ecNumber evidence="8">3.4.21.102</ecNumber>
    </submittedName>
</protein>
<evidence type="ECO:0000313" key="8">
    <source>
        <dbReference type="EMBL" id="CAA9339996.1"/>
    </source>
</evidence>
<evidence type="ECO:0000256" key="1">
    <source>
        <dbReference type="ARBA" id="ARBA00009179"/>
    </source>
</evidence>
<dbReference type="GO" id="GO:0004252">
    <property type="term" value="F:serine-type endopeptidase activity"/>
    <property type="evidence" value="ECO:0007669"/>
    <property type="project" value="UniProtKB-EC"/>
</dbReference>
<dbReference type="Pfam" id="PF03572">
    <property type="entry name" value="Peptidase_S41"/>
    <property type="match status" value="1"/>
</dbReference>
<accession>A0A6J4LRS1</accession>
<dbReference type="SMART" id="SM00245">
    <property type="entry name" value="TSPc"/>
    <property type="match status" value="1"/>
</dbReference>